<protein>
    <recommendedName>
        <fullName evidence="15">5'-3' exoribonuclease</fullName>
        <ecNumber evidence="15">3.1.13.-</ecNumber>
    </recommendedName>
</protein>
<feature type="region of interest" description="Disordered" evidence="17">
    <location>
        <begin position="466"/>
        <end position="580"/>
    </location>
</feature>
<dbReference type="PANTHER" id="PTHR12341">
    <property type="entry name" value="5'-&gt;3' EXORIBONUCLEASE"/>
    <property type="match status" value="1"/>
</dbReference>
<evidence type="ECO:0000256" key="15">
    <source>
        <dbReference type="PIRNR" id="PIRNR037239"/>
    </source>
</evidence>
<evidence type="ECO:0000256" key="2">
    <source>
        <dbReference type="ARBA" id="ARBA00006994"/>
    </source>
</evidence>
<evidence type="ECO:0000256" key="6">
    <source>
        <dbReference type="ARBA" id="ARBA00022722"/>
    </source>
</evidence>
<evidence type="ECO:0000256" key="11">
    <source>
        <dbReference type="ARBA" id="ARBA00023163"/>
    </source>
</evidence>
<keyword evidence="10" id="KW-0175">Coiled coil</keyword>
<dbReference type="GO" id="GO:0006353">
    <property type="term" value="P:DNA-templated transcription termination"/>
    <property type="evidence" value="ECO:0007669"/>
    <property type="project" value="UniProtKB-KW"/>
</dbReference>
<feature type="compositionally biased region" description="Acidic residues" evidence="17">
    <location>
        <begin position="567"/>
        <end position="580"/>
    </location>
</feature>
<evidence type="ECO:0000256" key="5">
    <source>
        <dbReference type="ARBA" id="ARBA00022664"/>
    </source>
</evidence>
<feature type="compositionally biased region" description="Basic and acidic residues" evidence="17">
    <location>
        <begin position="893"/>
        <end position="903"/>
    </location>
</feature>
<keyword evidence="6 15" id="KW-0540">Nuclease</keyword>
<keyword evidence="16" id="KW-0862">Zinc</keyword>
<feature type="compositionally biased region" description="Acidic residues" evidence="17">
    <location>
        <begin position="494"/>
        <end position="508"/>
    </location>
</feature>
<feature type="region of interest" description="Disordered" evidence="17">
    <location>
        <begin position="402"/>
        <end position="450"/>
    </location>
</feature>
<feature type="compositionally biased region" description="Low complexity" evidence="17">
    <location>
        <begin position="553"/>
        <end position="566"/>
    </location>
</feature>
<feature type="compositionally biased region" description="Low complexity" evidence="17">
    <location>
        <begin position="431"/>
        <end position="450"/>
    </location>
</feature>
<feature type="compositionally biased region" description="Pro residues" evidence="17">
    <location>
        <begin position="978"/>
        <end position="989"/>
    </location>
</feature>
<evidence type="ECO:0000313" key="19">
    <source>
        <dbReference type="EMBL" id="KAJ1642807.1"/>
    </source>
</evidence>
<comment type="subcellular location">
    <subcellularLocation>
        <location evidence="1">Nucleus</location>
    </subcellularLocation>
</comment>
<evidence type="ECO:0000313" key="20">
    <source>
        <dbReference type="Proteomes" id="UP001145021"/>
    </source>
</evidence>
<accession>A0A9W7XHC3</accession>
<feature type="compositionally biased region" description="Acidic residues" evidence="17">
    <location>
        <begin position="523"/>
        <end position="532"/>
    </location>
</feature>
<dbReference type="CDD" id="cd18673">
    <property type="entry name" value="PIN_XRN1-2-like"/>
    <property type="match status" value="1"/>
</dbReference>
<dbReference type="EC" id="3.1.13.-" evidence="15"/>
<dbReference type="Proteomes" id="UP001145021">
    <property type="component" value="Unassembled WGS sequence"/>
</dbReference>
<dbReference type="Pfam" id="PF03159">
    <property type="entry name" value="XRN_N"/>
    <property type="match status" value="1"/>
</dbReference>
<keyword evidence="4" id="KW-0698">rRNA processing</keyword>
<feature type="region of interest" description="Disordered" evidence="17">
    <location>
        <begin position="879"/>
        <end position="903"/>
    </location>
</feature>
<dbReference type="InterPro" id="IPR001878">
    <property type="entry name" value="Znf_CCHC"/>
</dbReference>
<comment type="caution">
    <text evidence="19">The sequence shown here is derived from an EMBL/GenBank/DDBJ whole genome shotgun (WGS) entry which is preliminary data.</text>
</comment>
<evidence type="ECO:0000256" key="3">
    <source>
        <dbReference type="ARBA" id="ARBA00022472"/>
    </source>
</evidence>
<name>A0A9W7XHC3_9FUNG</name>
<dbReference type="Gene3D" id="1.25.40.1050">
    <property type="match status" value="1"/>
</dbReference>
<sequence length="1052" mass="119009">MGVAAFYRWLTKKYPKVQSYVVEEKPYTLNGIEIPVDATKPNPNGVEFDNLYLDMNGIVHPCCHPQFREAPKTEEAMMLEVFKCLDRVFNLIRPRKIVYMALDGVAPRAKMNQQRSRRFRAAQEAEEKEREQAKVAEEIFQATGEKQPEVEKPWDSNCITPGTPFMELLAKSLRYYVVTKLNMDPAWRSVKVILSDSNVPGEGEHKIMDYIRRQRMMPAHDPNTTHVLYGLDADLIMLSLATHEPHFKILREDVAWADMLSKPCRRCGKKGHFERNCLGKGTETPSVDPNDQPFVFANIDILREYLEFELKPKQKLAFPFDLERAIDDWVFLCFFVGNDFLPHLPSLEIREGALEKLVQFWKDELPSSGGYITHDGDVDLFRVQPILDKIAKIEEATFVNRKKEEERRDMQRRNRGFEHNQNSMHRDGASAAVNAARQQNEQAAAKAQSNKSNFAAAGILKAKLMSRANKHQEQQQQQASDSSTMAVDNKVDEQDQDEDELGEDEDEVMVSGSTTAAKRAHPDDEEDDDDAGDDHKHLKTNDGGKVAVDEPETPVSAEASESASAVDDSETIDDSGTIDDSEAVASVIEDTSDEPEDQVKFHEAGYKERYYWLKFEIPAGNSNEVHTIAEHYVRGLCWVLKYYYQGCASWSWYYPYHYAPLASDLMDLDMMDVSLELSAPLRPYEQLMGVLPARSRHNLPEPFAPLMTSKDSPIIDFYPTDFPLDLNGKKHLWQAVILLPFIDAKRLLDAVHEVYPQLTAEETTRNQRGCELLMVSAAHPLYESLCDLYASADKELQVQLNPRLSGRMSGTVSCNPSYIPHTGYESPLQAAGKPDIDEDRSISVVFHQPQPETSHTAVLLSGVRLPQRVLSDADLEFVRSGGKTGYRGPPRSHHGENNRDYRDFYRQQGDDKYSDRGRGPRRYDQHGNVNQQYSSHYAGRQHPHQHQHQRPYARPGRGGFNSRPPPPARPVGYQPFGGRPPRPIAPPARPVGYQQNGRGPPVPIGVPTLPRPGGHAHGRQGYGGSSYNGSGPSHAPPRHHQRQQRPQRGGHR</sequence>
<comment type="function">
    <text evidence="15">Possesses 5'-&gt;3' exoribonuclease activity. May promote termination of transcription by RNA polymerase II.</text>
</comment>
<proteinExistence type="inferred from homology"/>
<dbReference type="GO" id="GO:0006364">
    <property type="term" value="P:rRNA processing"/>
    <property type="evidence" value="ECO:0007669"/>
    <property type="project" value="UniProtKB-KW"/>
</dbReference>
<evidence type="ECO:0000256" key="17">
    <source>
        <dbReference type="SAM" id="MobiDB-lite"/>
    </source>
</evidence>
<dbReference type="FunFam" id="3.40.50.12390:FF:000005">
    <property type="entry name" value="5'-3' exoribonuclease 2"/>
    <property type="match status" value="1"/>
</dbReference>
<evidence type="ECO:0000256" key="8">
    <source>
        <dbReference type="ARBA" id="ARBA00022839"/>
    </source>
</evidence>
<evidence type="ECO:0000256" key="9">
    <source>
        <dbReference type="ARBA" id="ARBA00023015"/>
    </source>
</evidence>
<evidence type="ECO:0000256" key="10">
    <source>
        <dbReference type="ARBA" id="ARBA00023054"/>
    </source>
</evidence>
<keyword evidence="5 15" id="KW-0507">mRNA processing</keyword>
<dbReference type="GO" id="GO:0008270">
    <property type="term" value="F:zinc ion binding"/>
    <property type="evidence" value="ECO:0007669"/>
    <property type="project" value="UniProtKB-KW"/>
</dbReference>
<dbReference type="FunFam" id="3.40.50.12390:FF:000003">
    <property type="entry name" value="5'-3' exoribonuclease"/>
    <property type="match status" value="1"/>
</dbReference>
<evidence type="ECO:0000256" key="7">
    <source>
        <dbReference type="ARBA" id="ARBA00022801"/>
    </source>
</evidence>
<comment type="function">
    <text evidence="13">Possesses 5'-&gt;3' exoribonuclease activity. Required for the processing of nuclear mRNA and rRNA precursors. May promote the termination of transcription by RNA polymerase II. Essential for vegetative cell growth and chromosome segregation.</text>
</comment>
<evidence type="ECO:0000256" key="1">
    <source>
        <dbReference type="ARBA" id="ARBA00004123"/>
    </source>
</evidence>
<keyword evidence="8 15" id="KW-0269">Exonuclease</keyword>
<keyword evidence="16" id="KW-0863">Zinc-finger</keyword>
<feature type="region of interest" description="Disordered" evidence="17">
    <location>
        <begin position="908"/>
        <end position="927"/>
    </location>
</feature>
<dbReference type="PANTHER" id="PTHR12341:SF41">
    <property type="entry name" value="5'-3' EXORIBONUCLEASE 2"/>
    <property type="match status" value="1"/>
</dbReference>
<evidence type="ECO:0000256" key="14">
    <source>
        <dbReference type="ARBA" id="ARBA00046943"/>
    </source>
</evidence>
<dbReference type="GO" id="GO:0004534">
    <property type="term" value="F:5'-3' RNA exonuclease activity"/>
    <property type="evidence" value="ECO:0007669"/>
    <property type="project" value="UniProtKB-UniRule"/>
</dbReference>
<dbReference type="GO" id="GO:0006397">
    <property type="term" value="P:mRNA processing"/>
    <property type="evidence" value="ECO:0007669"/>
    <property type="project" value="UniProtKB-UniRule"/>
</dbReference>
<keyword evidence="11" id="KW-0804">Transcription</keyword>
<dbReference type="InterPro" id="IPR027073">
    <property type="entry name" value="5_3_exoribonuclease"/>
</dbReference>
<feature type="compositionally biased region" description="Basic and acidic residues" evidence="17">
    <location>
        <begin position="402"/>
        <end position="428"/>
    </location>
</feature>
<dbReference type="GO" id="GO:0003723">
    <property type="term" value="F:RNA binding"/>
    <property type="evidence" value="ECO:0007669"/>
    <property type="project" value="TreeGrafter"/>
</dbReference>
<keyword evidence="16" id="KW-0479">Metal-binding</keyword>
<gene>
    <name evidence="19" type="primary">RAT1</name>
    <name evidence="19" type="ORF">LPJ64_005373</name>
</gene>
<keyword evidence="3" id="KW-0806">Transcription termination</keyword>
<dbReference type="PIRSF" id="PIRSF037239">
    <property type="entry name" value="Exonuclease_Xrn2"/>
    <property type="match status" value="1"/>
</dbReference>
<evidence type="ECO:0000256" key="16">
    <source>
        <dbReference type="PROSITE-ProRule" id="PRU00047"/>
    </source>
</evidence>
<evidence type="ECO:0000256" key="4">
    <source>
        <dbReference type="ARBA" id="ARBA00022552"/>
    </source>
</evidence>
<feature type="region of interest" description="Disordered" evidence="17">
    <location>
        <begin position="938"/>
        <end position="1052"/>
    </location>
</feature>
<keyword evidence="7 15" id="KW-0378">Hydrolase</keyword>
<feature type="compositionally biased region" description="Basic and acidic residues" evidence="17">
    <location>
        <begin position="908"/>
        <end position="925"/>
    </location>
</feature>
<dbReference type="Pfam" id="PF17846">
    <property type="entry name" value="XRN_M"/>
    <property type="match status" value="2"/>
</dbReference>
<dbReference type="InterPro" id="IPR041412">
    <property type="entry name" value="Xrn1_helical"/>
</dbReference>
<feature type="compositionally biased region" description="Basic residues" evidence="17">
    <location>
        <begin position="1036"/>
        <end position="1052"/>
    </location>
</feature>
<comment type="subunit">
    <text evidence="14">Interacts with RAI1; the interaction is direct, stabilizes RAT1 protein structure and may stimulate its exoribonuclease activity. The interaction also stimulates RAI1 pyrophosphohydrolase activity, probably by recruiting it to mRNA substrates.</text>
</comment>
<keyword evidence="20" id="KW-1185">Reference proteome</keyword>
<dbReference type="InterPro" id="IPR004859">
    <property type="entry name" value="Xrn1_N"/>
</dbReference>
<evidence type="ECO:0000256" key="13">
    <source>
        <dbReference type="ARBA" id="ARBA00046137"/>
    </source>
</evidence>
<dbReference type="AlphaFoldDB" id="A0A9W7XHC3"/>
<feature type="compositionally biased region" description="Basic and acidic residues" evidence="17">
    <location>
        <begin position="533"/>
        <end position="542"/>
    </location>
</feature>
<keyword evidence="12" id="KW-0539">Nucleus</keyword>
<dbReference type="PROSITE" id="PS50158">
    <property type="entry name" value="ZF_CCHC"/>
    <property type="match status" value="1"/>
</dbReference>
<comment type="similarity">
    <text evidence="2 15">Belongs to the 5'-3' exonuclease family. XRN2/RAT1 subfamily.</text>
</comment>
<dbReference type="Gene3D" id="3.40.50.12390">
    <property type="match status" value="1"/>
</dbReference>
<organism evidence="19 20">
    <name type="scientific">Coemansia asiatica</name>
    <dbReference type="NCBI Taxonomy" id="1052880"/>
    <lineage>
        <taxon>Eukaryota</taxon>
        <taxon>Fungi</taxon>
        <taxon>Fungi incertae sedis</taxon>
        <taxon>Zoopagomycota</taxon>
        <taxon>Kickxellomycotina</taxon>
        <taxon>Kickxellomycetes</taxon>
        <taxon>Kickxellales</taxon>
        <taxon>Kickxellaceae</taxon>
        <taxon>Coemansia</taxon>
    </lineage>
</organism>
<feature type="compositionally biased region" description="Basic residues" evidence="17">
    <location>
        <begin position="939"/>
        <end position="951"/>
    </location>
</feature>
<dbReference type="FunFam" id="1.25.40.1050:FF:000002">
    <property type="entry name" value="5'-3' exoribonuclease"/>
    <property type="match status" value="1"/>
</dbReference>
<dbReference type="InterPro" id="IPR017151">
    <property type="entry name" value="Xrn2/3/4"/>
</dbReference>
<evidence type="ECO:0000256" key="12">
    <source>
        <dbReference type="ARBA" id="ARBA00023242"/>
    </source>
</evidence>
<feature type="domain" description="CCHC-type" evidence="18">
    <location>
        <begin position="264"/>
        <end position="277"/>
    </location>
</feature>
<dbReference type="GO" id="GO:0005634">
    <property type="term" value="C:nucleus"/>
    <property type="evidence" value="ECO:0007669"/>
    <property type="project" value="UniProtKB-SubCell"/>
</dbReference>
<reference evidence="19" key="1">
    <citation type="submission" date="2022-07" db="EMBL/GenBank/DDBJ databases">
        <title>Phylogenomic reconstructions and comparative analyses of Kickxellomycotina fungi.</title>
        <authorList>
            <person name="Reynolds N.K."/>
            <person name="Stajich J.E."/>
            <person name="Barry K."/>
            <person name="Grigoriev I.V."/>
            <person name="Crous P."/>
            <person name="Smith M.E."/>
        </authorList>
    </citation>
    <scope>NUCLEOTIDE SEQUENCE</scope>
    <source>
        <strain evidence="19">NBRC 105413</strain>
    </source>
</reference>
<dbReference type="EMBL" id="JANBOH010000336">
    <property type="protein sequence ID" value="KAJ1642807.1"/>
    <property type="molecule type" value="Genomic_DNA"/>
</dbReference>
<dbReference type="GO" id="GO:0000956">
    <property type="term" value="P:nuclear-transcribed mRNA catabolic process"/>
    <property type="evidence" value="ECO:0007669"/>
    <property type="project" value="TreeGrafter"/>
</dbReference>
<keyword evidence="9" id="KW-0805">Transcription regulation</keyword>
<evidence type="ECO:0000259" key="18">
    <source>
        <dbReference type="PROSITE" id="PS50158"/>
    </source>
</evidence>